<keyword evidence="2 10" id="KW-0813">Transport</keyword>
<evidence type="ECO:0000256" key="6">
    <source>
        <dbReference type="ARBA" id="ARBA00023004"/>
    </source>
</evidence>
<feature type="signal peptide" evidence="12">
    <location>
        <begin position="1"/>
        <end position="25"/>
    </location>
</feature>
<sequence>MRANHAVLLAGAALLALATTEAACAQDRGAQTYDIAEQDLKYALGAVARQAGLELVVRSEAIQGKRAIALHGNYTPREAIEKLLRGSGLRAEIRDGTIFVSEIAASGPTGISSAETTSEILVTGSRVRGAPVASPTISITHADMVNAGQTRMADVVRDIPQNFGGGTNPGIGFAVPESKGNSLGSASSINLRGLGSDATLTLLNGHRLTYNAADQGIDISAIPLAAVERIEIVADGASALYGSDAVGGVANIILKSDYDGVGISARIAGSTEGGGFQQQYGATAGQVWNSGGVIVAYEFERDNALMGRHRDYTKDRPALTLFPSIKRHNVLVSAHQELTSSLTFSVDALYNRRRTERSYASTTDPDFQVAGNYRRDKSSAYAIAPELALDLGATRLTLSGMYGVDRTHYLANVYRGGGLIFQSAGCYCNKAQAIELSGETRLFALGGGDARIAFGAGYRNNDLHGFRTLGAAQDIRASQDSYYGFAELNLPLVGPQDELSFLHRLNVSAAVRYEDYPGIDRIATPKLGLILAPTQDFEIKASWGKSFKAPTLYQGYSDKVAVVDAAVYYGGGSYPSSAQVLEVTGGNPNLKPERASTWTVTFAAHPVAVPNLRFEISYFNVHYRDRVLQPVTYLSQALSNAVYADQVSFDPSVADQQATLADALFYDYSPAGYDPAAVVAIVTNNYQNIARQVVQGVDGSLRYQADVGAAGRLLFNASASYLESRQQSSPLQPSAALAGNIFNPPHLRGRFGVTWENGPFTAALNGNYIGPVKDIRTAPSVRIGSMTTFDINLRYEWGPGNETLSGLSIGLLVQNALNTRPDLIDSPRLYQAPYDSTNYSPFGRVLALSLAKKW</sequence>
<dbReference type="GO" id="GO:0006826">
    <property type="term" value="P:iron ion transport"/>
    <property type="evidence" value="ECO:0007669"/>
    <property type="project" value="UniProtKB-KW"/>
</dbReference>
<keyword evidence="15" id="KW-1185">Reference proteome</keyword>
<evidence type="ECO:0000256" key="7">
    <source>
        <dbReference type="ARBA" id="ARBA00023077"/>
    </source>
</evidence>
<protein>
    <recommendedName>
        <fullName evidence="13">Secretin/TonB short N-terminal domain-containing protein</fullName>
    </recommendedName>
</protein>
<dbReference type="STRING" id="1348853.LK12_22730"/>
<dbReference type="EMBL" id="JTDI01000011">
    <property type="protein sequence ID" value="KHK88933.1"/>
    <property type="molecule type" value="Genomic_DNA"/>
</dbReference>
<dbReference type="Gene3D" id="2.170.130.10">
    <property type="entry name" value="TonB-dependent receptor, plug domain"/>
    <property type="match status" value="1"/>
</dbReference>
<dbReference type="Pfam" id="PF07715">
    <property type="entry name" value="Plug"/>
    <property type="match status" value="1"/>
</dbReference>
<comment type="subcellular location">
    <subcellularLocation>
        <location evidence="1 10">Cell outer membrane</location>
        <topology evidence="1 10">Multi-pass membrane protein</topology>
    </subcellularLocation>
</comment>
<dbReference type="CDD" id="cd01347">
    <property type="entry name" value="ligand_gated_channel"/>
    <property type="match status" value="1"/>
</dbReference>
<evidence type="ECO:0000256" key="10">
    <source>
        <dbReference type="PROSITE-ProRule" id="PRU01360"/>
    </source>
</evidence>
<evidence type="ECO:0000256" key="3">
    <source>
        <dbReference type="ARBA" id="ARBA00022452"/>
    </source>
</evidence>
<dbReference type="InterPro" id="IPR000531">
    <property type="entry name" value="Beta-barrel_TonB"/>
</dbReference>
<keyword evidence="3 10" id="KW-1134">Transmembrane beta strand</keyword>
<reference evidence="14 15" key="1">
    <citation type="submission" date="2014-10" db="EMBL/GenBank/DDBJ databases">
        <title>Genome sequence of Novosphingobium malaysiense MUSC 273(T).</title>
        <authorList>
            <person name="Lee L.-H."/>
        </authorList>
    </citation>
    <scope>NUCLEOTIDE SEQUENCE [LARGE SCALE GENOMIC DNA]</scope>
    <source>
        <strain evidence="14 15">MUSC 273</strain>
    </source>
</reference>
<evidence type="ECO:0000256" key="4">
    <source>
        <dbReference type="ARBA" id="ARBA00022496"/>
    </source>
</evidence>
<dbReference type="InterPro" id="IPR037066">
    <property type="entry name" value="Plug_dom_sf"/>
</dbReference>
<comment type="similarity">
    <text evidence="10 11">Belongs to the TonB-dependent receptor family.</text>
</comment>
<name>A0A0B1ZI08_9SPHN</name>
<keyword evidence="7 11" id="KW-0798">TonB box</keyword>
<dbReference type="SUPFAM" id="SSF56935">
    <property type="entry name" value="Porins"/>
    <property type="match status" value="1"/>
</dbReference>
<evidence type="ECO:0000256" key="9">
    <source>
        <dbReference type="ARBA" id="ARBA00023237"/>
    </source>
</evidence>
<dbReference type="Proteomes" id="UP000031057">
    <property type="component" value="Unassembled WGS sequence"/>
</dbReference>
<keyword evidence="4" id="KW-0410">Iron transport</keyword>
<dbReference type="InterPro" id="IPR011662">
    <property type="entry name" value="Secretin/TonB_short_N"/>
</dbReference>
<dbReference type="AlphaFoldDB" id="A0A0B1ZI08"/>
<dbReference type="PROSITE" id="PS52016">
    <property type="entry name" value="TONB_DEPENDENT_REC_3"/>
    <property type="match status" value="1"/>
</dbReference>
<dbReference type="Pfam" id="PF07660">
    <property type="entry name" value="STN"/>
    <property type="match status" value="1"/>
</dbReference>
<organism evidence="14 15">
    <name type="scientific">Novosphingobium malaysiense</name>
    <dbReference type="NCBI Taxonomy" id="1348853"/>
    <lineage>
        <taxon>Bacteria</taxon>
        <taxon>Pseudomonadati</taxon>
        <taxon>Pseudomonadota</taxon>
        <taxon>Alphaproteobacteria</taxon>
        <taxon>Sphingomonadales</taxon>
        <taxon>Sphingomonadaceae</taxon>
        <taxon>Novosphingobium</taxon>
    </lineage>
</organism>
<gene>
    <name evidence="14" type="ORF">LK12_22730</name>
</gene>
<dbReference type="SMART" id="SM00965">
    <property type="entry name" value="STN"/>
    <property type="match status" value="1"/>
</dbReference>
<evidence type="ECO:0000256" key="5">
    <source>
        <dbReference type="ARBA" id="ARBA00022692"/>
    </source>
</evidence>
<dbReference type="Pfam" id="PF00593">
    <property type="entry name" value="TonB_dep_Rec_b-barrel"/>
    <property type="match status" value="1"/>
</dbReference>
<keyword evidence="9 10" id="KW-0998">Cell outer membrane</keyword>
<dbReference type="OrthoDB" id="7051241at2"/>
<dbReference type="PANTHER" id="PTHR47234:SF3">
    <property type="entry name" value="SECRETIN_TONB SHORT N-TERMINAL DOMAIN-CONTAINING PROTEIN"/>
    <property type="match status" value="1"/>
</dbReference>
<feature type="domain" description="Secretin/TonB short N-terminal" evidence="13">
    <location>
        <begin position="53"/>
        <end position="103"/>
    </location>
</feature>
<dbReference type="Gene3D" id="2.40.170.20">
    <property type="entry name" value="TonB-dependent receptor, beta-barrel domain"/>
    <property type="match status" value="1"/>
</dbReference>
<dbReference type="InterPro" id="IPR012910">
    <property type="entry name" value="Plug_dom"/>
</dbReference>
<evidence type="ECO:0000256" key="11">
    <source>
        <dbReference type="RuleBase" id="RU003357"/>
    </source>
</evidence>
<keyword evidence="4" id="KW-0406">Ion transport</keyword>
<evidence type="ECO:0000256" key="1">
    <source>
        <dbReference type="ARBA" id="ARBA00004571"/>
    </source>
</evidence>
<keyword evidence="8 10" id="KW-0472">Membrane</keyword>
<keyword evidence="12" id="KW-0732">Signal</keyword>
<evidence type="ECO:0000259" key="13">
    <source>
        <dbReference type="SMART" id="SM00965"/>
    </source>
</evidence>
<evidence type="ECO:0000313" key="14">
    <source>
        <dbReference type="EMBL" id="KHK88933.1"/>
    </source>
</evidence>
<keyword evidence="5 10" id="KW-0812">Transmembrane</keyword>
<evidence type="ECO:0000256" key="12">
    <source>
        <dbReference type="SAM" id="SignalP"/>
    </source>
</evidence>
<evidence type="ECO:0000313" key="15">
    <source>
        <dbReference type="Proteomes" id="UP000031057"/>
    </source>
</evidence>
<evidence type="ECO:0000256" key="8">
    <source>
        <dbReference type="ARBA" id="ARBA00023136"/>
    </source>
</evidence>
<feature type="chain" id="PRO_5002068909" description="Secretin/TonB short N-terminal domain-containing protein" evidence="12">
    <location>
        <begin position="26"/>
        <end position="854"/>
    </location>
</feature>
<dbReference type="Gene3D" id="3.55.50.30">
    <property type="match status" value="1"/>
</dbReference>
<dbReference type="RefSeq" id="WP_039290315.1">
    <property type="nucleotide sequence ID" value="NZ_JTDI01000011.1"/>
</dbReference>
<keyword evidence="6" id="KW-0408">Iron</keyword>
<comment type="caution">
    <text evidence="14">The sequence shown here is derived from an EMBL/GenBank/DDBJ whole genome shotgun (WGS) entry which is preliminary data.</text>
</comment>
<dbReference type="GO" id="GO:0009279">
    <property type="term" value="C:cell outer membrane"/>
    <property type="evidence" value="ECO:0007669"/>
    <property type="project" value="UniProtKB-SubCell"/>
</dbReference>
<evidence type="ECO:0000256" key="2">
    <source>
        <dbReference type="ARBA" id="ARBA00022448"/>
    </source>
</evidence>
<proteinExistence type="inferred from homology"/>
<accession>A0A0B1ZI08</accession>
<dbReference type="InterPro" id="IPR036942">
    <property type="entry name" value="Beta-barrel_TonB_sf"/>
</dbReference>
<dbReference type="InterPro" id="IPR039426">
    <property type="entry name" value="TonB-dep_rcpt-like"/>
</dbReference>
<dbReference type="PANTHER" id="PTHR47234">
    <property type="match status" value="1"/>
</dbReference>